<evidence type="ECO:0000256" key="8">
    <source>
        <dbReference type="ARBA" id="ARBA00023014"/>
    </source>
</evidence>
<dbReference type="SUPFAM" id="SSF52343">
    <property type="entry name" value="Ferredoxin reductase-like, C-terminal NADP-linked domain"/>
    <property type="match status" value="1"/>
</dbReference>
<dbReference type="Pfam" id="PF00175">
    <property type="entry name" value="NAD_binding_1"/>
    <property type="match status" value="1"/>
</dbReference>
<dbReference type="Gene3D" id="3.40.50.80">
    <property type="entry name" value="Nucleotide-binding domain of ferredoxin-NADP reductase (FNR) module"/>
    <property type="match status" value="1"/>
</dbReference>
<dbReference type="Pfam" id="PF00970">
    <property type="entry name" value="FAD_binding_6"/>
    <property type="match status" value="1"/>
</dbReference>
<dbReference type="PRINTS" id="PR00410">
    <property type="entry name" value="PHEHYDRXLASE"/>
</dbReference>
<evidence type="ECO:0000256" key="1">
    <source>
        <dbReference type="ARBA" id="ARBA00001974"/>
    </source>
</evidence>
<evidence type="ECO:0000256" key="2">
    <source>
        <dbReference type="ARBA" id="ARBA00022630"/>
    </source>
</evidence>
<feature type="domain" description="FAD-binding FR-type" evidence="9">
    <location>
        <begin position="3"/>
        <end position="109"/>
    </location>
</feature>
<dbReference type="SUPFAM" id="SSF63380">
    <property type="entry name" value="Riboflavin synthase domain-like"/>
    <property type="match status" value="1"/>
</dbReference>
<keyword evidence="2" id="KW-0285">Flavoprotein</keyword>
<feature type="non-terminal residue" evidence="10">
    <location>
        <position position="198"/>
    </location>
</feature>
<dbReference type="Proteomes" id="UP000037020">
    <property type="component" value="Unassembled WGS sequence"/>
</dbReference>
<evidence type="ECO:0000256" key="3">
    <source>
        <dbReference type="ARBA" id="ARBA00022714"/>
    </source>
</evidence>
<evidence type="ECO:0000313" key="11">
    <source>
        <dbReference type="Proteomes" id="UP000037020"/>
    </source>
</evidence>
<keyword evidence="6" id="KW-0560">Oxidoreductase</keyword>
<accession>A0ABR5JBI1</accession>
<evidence type="ECO:0000313" key="10">
    <source>
        <dbReference type="EMBL" id="KOG90805.1"/>
    </source>
</evidence>
<dbReference type="InterPro" id="IPR017938">
    <property type="entry name" value="Riboflavin_synthase-like_b-brl"/>
</dbReference>
<dbReference type="InterPro" id="IPR039261">
    <property type="entry name" value="FNR_nucleotide-bd"/>
</dbReference>
<reference evidence="10 11" key="1">
    <citation type="submission" date="2015-07" db="EMBL/GenBank/DDBJ databases">
        <authorList>
            <person name="Ju K.-S."/>
            <person name="Doroghazi J.R."/>
            <person name="Metcalf W.W."/>
        </authorList>
    </citation>
    <scope>NUCLEOTIDE SEQUENCE [LARGE SCALE GENOMIC DNA]</scope>
    <source>
        <strain evidence="10 11">NRRL B-3589</strain>
    </source>
</reference>
<evidence type="ECO:0000256" key="5">
    <source>
        <dbReference type="ARBA" id="ARBA00022827"/>
    </source>
</evidence>
<evidence type="ECO:0000256" key="4">
    <source>
        <dbReference type="ARBA" id="ARBA00022723"/>
    </source>
</evidence>
<dbReference type="InterPro" id="IPR017927">
    <property type="entry name" value="FAD-bd_FR_type"/>
</dbReference>
<dbReference type="Gene3D" id="2.40.30.10">
    <property type="entry name" value="Translation factors"/>
    <property type="match status" value="1"/>
</dbReference>
<keyword evidence="3" id="KW-0001">2Fe-2S</keyword>
<keyword evidence="7" id="KW-0408">Iron</keyword>
<dbReference type="PROSITE" id="PS51384">
    <property type="entry name" value="FAD_FR"/>
    <property type="match status" value="1"/>
</dbReference>
<evidence type="ECO:0000259" key="9">
    <source>
        <dbReference type="PROSITE" id="PS51384"/>
    </source>
</evidence>
<dbReference type="InterPro" id="IPR001433">
    <property type="entry name" value="OxRdtase_FAD/NAD-bd"/>
</dbReference>
<dbReference type="CDD" id="cd06214">
    <property type="entry name" value="PA_degradation_oxidoreductase_like"/>
    <property type="match status" value="1"/>
</dbReference>
<keyword evidence="8" id="KW-0411">Iron-sulfur</keyword>
<dbReference type="EMBL" id="LGUT01000547">
    <property type="protein sequence ID" value="KOG90805.1"/>
    <property type="molecule type" value="Genomic_DNA"/>
</dbReference>
<dbReference type="PANTHER" id="PTHR47354:SF8">
    <property type="entry name" value="1,2-PHENYLACETYL-COA EPOXIDASE, SUBUNIT E"/>
    <property type="match status" value="1"/>
</dbReference>
<comment type="caution">
    <text evidence="10">The sequence shown here is derived from an EMBL/GenBank/DDBJ whole genome shotgun (WGS) entry which is preliminary data.</text>
</comment>
<proteinExistence type="predicted"/>
<name>A0ABR5JBI1_9ACTN</name>
<comment type="cofactor">
    <cofactor evidence="1">
        <name>FAD</name>
        <dbReference type="ChEBI" id="CHEBI:57692"/>
    </cofactor>
</comment>
<dbReference type="InterPro" id="IPR050415">
    <property type="entry name" value="MRET"/>
</dbReference>
<gene>
    <name evidence="10" type="ORF">ADK38_06665</name>
</gene>
<sequence>MNQRFHALRVADVIIETEDARSLVFDIPGELAEEFRYRPGQFLTLRIPGAEQGPVTRCYSLSSSPHTAEPLTVTVKRTPAGRGSDWLLGGVRVGSVVHVQPPAGRFTPASLDGDFLFLAAGSGITPVMSILKSALAAGSGRVALIYANRDERSVIFGKRLDGLAADHPDRLTVRHWLESRRGLPAAAGLRALAAPFRD</sequence>
<dbReference type="InterPro" id="IPR001709">
    <property type="entry name" value="Flavoprot_Pyr_Nucl_cyt_Rdtase"/>
</dbReference>
<keyword evidence="5" id="KW-0274">FAD</keyword>
<organism evidence="10 11">
    <name type="scientific">Streptomyces varsoviensis</name>
    <dbReference type="NCBI Taxonomy" id="67373"/>
    <lineage>
        <taxon>Bacteria</taxon>
        <taxon>Bacillati</taxon>
        <taxon>Actinomycetota</taxon>
        <taxon>Actinomycetes</taxon>
        <taxon>Kitasatosporales</taxon>
        <taxon>Streptomycetaceae</taxon>
        <taxon>Streptomyces</taxon>
    </lineage>
</organism>
<dbReference type="PANTHER" id="PTHR47354">
    <property type="entry name" value="NADH OXIDOREDUCTASE HCR"/>
    <property type="match status" value="1"/>
</dbReference>
<keyword evidence="11" id="KW-1185">Reference proteome</keyword>
<evidence type="ECO:0000256" key="7">
    <source>
        <dbReference type="ARBA" id="ARBA00023004"/>
    </source>
</evidence>
<dbReference type="InterPro" id="IPR008333">
    <property type="entry name" value="Cbr1-like_FAD-bd_dom"/>
</dbReference>
<keyword evidence="4" id="KW-0479">Metal-binding</keyword>
<protein>
    <submittedName>
        <fullName evidence="10">3-ketosteroid-9-alpha-hydroxylase</fullName>
    </submittedName>
</protein>
<dbReference type="PRINTS" id="PR00371">
    <property type="entry name" value="FPNCR"/>
</dbReference>
<evidence type="ECO:0000256" key="6">
    <source>
        <dbReference type="ARBA" id="ARBA00023002"/>
    </source>
</evidence>